<dbReference type="InterPro" id="IPR025110">
    <property type="entry name" value="AMP-bd_C"/>
</dbReference>
<dbReference type="STRING" id="498761.HM1_1247"/>
<reference evidence="4 5" key="1">
    <citation type="journal article" date="2008" name="J. Bacteriol.">
        <title>The genome of Heliobacterium modesticaldum, a phototrophic representative of the Firmicutes containing the simplest photosynthetic apparatus.</title>
        <authorList>
            <person name="Sattley W.M."/>
            <person name="Madigan M.T."/>
            <person name="Swingley W.D."/>
            <person name="Cheung P.C."/>
            <person name="Clocksin K.M."/>
            <person name="Conrad A.L."/>
            <person name="Dejesa L.C."/>
            <person name="Honchak B.M."/>
            <person name="Jung D.O."/>
            <person name="Karbach L.E."/>
            <person name="Kurdoglu A."/>
            <person name="Lahiri S."/>
            <person name="Mastrian S.D."/>
            <person name="Page L.E."/>
            <person name="Taylor H.L."/>
            <person name="Wang Z.T."/>
            <person name="Raymond J."/>
            <person name="Chen M."/>
            <person name="Blankenship R.E."/>
            <person name="Touchman J.W."/>
        </authorList>
    </citation>
    <scope>NUCLEOTIDE SEQUENCE [LARGE SCALE GENOMIC DNA]</scope>
    <source>
        <strain evidence="5">ATCC 51547 / Ice1</strain>
    </source>
</reference>
<dbReference type="EMBL" id="CP000930">
    <property type="protein sequence ID" value="ABZ83329.1"/>
    <property type="molecule type" value="Genomic_DNA"/>
</dbReference>
<evidence type="ECO:0000313" key="5">
    <source>
        <dbReference type="Proteomes" id="UP000008550"/>
    </source>
</evidence>
<dbReference type="InterPro" id="IPR020845">
    <property type="entry name" value="AMP-binding_CS"/>
</dbReference>
<evidence type="ECO:0000313" key="4">
    <source>
        <dbReference type="EMBL" id="ABZ83329.1"/>
    </source>
</evidence>
<dbReference type="GO" id="GO:0006631">
    <property type="term" value="P:fatty acid metabolic process"/>
    <property type="evidence" value="ECO:0007669"/>
    <property type="project" value="TreeGrafter"/>
</dbReference>
<dbReference type="KEGG" id="hmo:HM1_1247"/>
<dbReference type="eggNOG" id="COG0318">
    <property type="taxonomic scope" value="Bacteria"/>
</dbReference>
<evidence type="ECO:0000259" key="3">
    <source>
        <dbReference type="Pfam" id="PF13193"/>
    </source>
</evidence>
<dbReference type="RefSeq" id="WP_012281863.1">
    <property type="nucleotide sequence ID" value="NC_010337.2"/>
</dbReference>
<accession>B0TH04</accession>
<organism evidence="4 5">
    <name type="scientific">Heliobacterium modesticaldum (strain ATCC 51547 / Ice1)</name>
    <dbReference type="NCBI Taxonomy" id="498761"/>
    <lineage>
        <taxon>Bacteria</taxon>
        <taxon>Bacillati</taxon>
        <taxon>Bacillota</taxon>
        <taxon>Clostridia</taxon>
        <taxon>Eubacteriales</taxon>
        <taxon>Heliobacteriaceae</taxon>
        <taxon>Heliomicrobium</taxon>
    </lineage>
</organism>
<evidence type="ECO:0000259" key="2">
    <source>
        <dbReference type="Pfam" id="PF00501"/>
    </source>
</evidence>
<sequence length="485" mass="53819">MFLGWMLETMASREEQEALVWNGRSYTYRWLLARIGQWQERLDWAASPQREAKAPVTAGMVVAVEGDYSPNVCALLLALVDRGAIVVPLTRSVRHLREEFLAIAEVQLVISFSDTDEAVFAWKLGDRWVGEGGAPLVGNEAVVPSDDSALATPTNPLLLELIRRGHPGLVLFSSGSTGKSKAVLHDMTLLLKKFQVRRQGKRMLTFLLLDHIGGINTLLYVLSNAGTIVTVPGRSPEAVCANIARYRVEVLPTSPTFLNLLLLSEAYKQADLSSLELITYGTEVMPESTLVRLREALPHVRLQQTYGLSELGILRSKSKASDSLFVKIGGEGFETKVVDGVLWIRAESAMMGYLNAPSPFDEEGWFNTHDEVIVDGEYLRILGRRSEIINVGGEKVFPAEVESVIMEMDNIADVAVSGERSPLTGQMVVAHVVLKRPEEAAVVKKRLRQFCRSRLAPYKVPVKVTVVEGRFFSERFKKMRKDLPG</sequence>
<evidence type="ECO:0000256" key="1">
    <source>
        <dbReference type="ARBA" id="ARBA00006432"/>
    </source>
</evidence>
<comment type="similarity">
    <text evidence="1">Belongs to the ATP-dependent AMP-binding enzyme family.</text>
</comment>
<proteinExistence type="inferred from homology"/>
<keyword evidence="5" id="KW-1185">Reference proteome</keyword>
<dbReference type="PANTHER" id="PTHR43201">
    <property type="entry name" value="ACYL-COA SYNTHETASE"/>
    <property type="match status" value="1"/>
</dbReference>
<dbReference type="Proteomes" id="UP000008550">
    <property type="component" value="Chromosome"/>
</dbReference>
<dbReference type="Pfam" id="PF13193">
    <property type="entry name" value="AMP-binding_C"/>
    <property type="match status" value="1"/>
</dbReference>
<dbReference type="AlphaFoldDB" id="B0TH04"/>
<dbReference type="Gene3D" id="3.40.50.12780">
    <property type="entry name" value="N-terminal domain of ligase-like"/>
    <property type="match status" value="1"/>
</dbReference>
<protein>
    <submittedName>
        <fullName evidence="4">Amp-dependent synthetase and ligase</fullName>
    </submittedName>
</protein>
<dbReference type="GO" id="GO:0031956">
    <property type="term" value="F:medium-chain fatty acid-CoA ligase activity"/>
    <property type="evidence" value="ECO:0007669"/>
    <property type="project" value="TreeGrafter"/>
</dbReference>
<feature type="domain" description="AMP-dependent synthetase/ligase" evidence="2">
    <location>
        <begin position="11"/>
        <end position="354"/>
    </location>
</feature>
<dbReference type="Pfam" id="PF00501">
    <property type="entry name" value="AMP-binding"/>
    <property type="match status" value="1"/>
</dbReference>
<dbReference type="SUPFAM" id="SSF56801">
    <property type="entry name" value="Acetyl-CoA synthetase-like"/>
    <property type="match status" value="1"/>
</dbReference>
<keyword evidence="4" id="KW-0436">Ligase</keyword>
<dbReference type="InterPro" id="IPR042099">
    <property type="entry name" value="ANL_N_sf"/>
</dbReference>
<dbReference type="PROSITE" id="PS00455">
    <property type="entry name" value="AMP_BINDING"/>
    <property type="match status" value="1"/>
</dbReference>
<dbReference type="CDD" id="cd04433">
    <property type="entry name" value="AFD_class_I"/>
    <property type="match status" value="1"/>
</dbReference>
<dbReference type="InterPro" id="IPR045851">
    <property type="entry name" value="AMP-bd_C_sf"/>
</dbReference>
<dbReference type="PANTHER" id="PTHR43201:SF8">
    <property type="entry name" value="ACYL-COA SYNTHETASE FAMILY MEMBER 3"/>
    <property type="match status" value="1"/>
</dbReference>
<feature type="domain" description="AMP-binding enzyme C-terminal" evidence="3">
    <location>
        <begin position="400"/>
        <end position="468"/>
    </location>
</feature>
<dbReference type="HOGENOM" id="CLU_000022_59_13_9"/>
<dbReference type="Gene3D" id="3.30.300.30">
    <property type="match status" value="1"/>
</dbReference>
<gene>
    <name evidence="4" type="ORF">HM1_1247</name>
</gene>
<dbReference type="InterPro" id="IPR000873">
    <property type="entry name" value="AMP-dep_synth/lig_dom"/>
</dbReference>
<name>B0TH04_HELMI</name>